<dbReference type="EMBL" id="CAWUHC010000115">
    <property type="protein sequence ID" value="CAK7233449.1"/>
    <property type="molecule type" value="Genomic_DNA"/>
</dbReference>
<dbReference type="Proteomes" id="UP001642406">
    <property type="component" value="Unassembled WGS sequence"/>
</dbReference>
<gene>
    <name evidence="1" type="ORF">SBRCBS47491_008614</name>
</gene>
<accession>A0ABP0CMT7</accession>
<organism evidence="1 2">
    <name type="scientific">Sporothrix bragantina</name>
    <dbReference type="NCBI Taxonomy" id="671064"/>
    <lineage>
        <taxon>Eukaryota</taxon>
        <taxon>Fungi</taxon>
        <taxon>Dikarya</taxon>
        <taxon>Ascomycota</taxon>
        <taxon>Pezizomycotina</taxon>
        <taxon>Sordariomycetes</taxon>
        <taxon>Sordariomycetidae</taxon>
        <taxon>Ophiostomatales</taxon>
        <taxon>Ophiostomataceae</taxon>
        <taxon>Sporothrix</taxon>
    </lineage>
</organism>
<reference evidence="1 2" key="1">
    <citation type="submission" date="2024-01" db="EMBL/GenBank/DDBJ databases">
        <authorList>
            <person name="Allen C."/>
            <person name="Tagirdzhanova G."/>
        </authorList>
    </citation>
    <scope>NUCLEOTIDE SEQUENCE [LARGE SCALE GENOMIC DNA]</scope>
</reference>
<comment type="caution">
    <text evidence="1">The sequence shown here is derived from an EMBL/GenBank/DDBJ whole genome shotgun (WGS) entry which is preliminary data.</text>
</comment>
<evidence type="ECO:0000313" key="2">
    <source>
        <dbReference type="Proteomes" id="UP001642406"/>
    </source>
</evidence>
<proteinExistence type="predicted"/>
<evidence type="ECO:0008006" key="3">
    <source>
        <dbReference type="Google" id="ProtNLM"/>
    </source>
</evidence>
<keyword evidence="2" id="KW-1185">Reference proteome</keyword>
<sequence length="122" mass="13318">HLAAVHDAAKFRKTQNTTEAYLKDRIREYGSVSTGHCSICSRPFATAAELYAHIEGCVVHLLLQRAREDNRSAAHGEGTAMISQPMEMDGSTWDTRSYMLATGHPGVMAPWIQGGFPGGYGH</sequence>
<feature type="non-terminal residue" evidence="1">
    <location>
        <position position="1"/>
    </location>
</feature>
<protein>
    <recommendedName>
        <fullName evidence="3">C2H2-type domain-containing protein</fullName>
    </recommendedName>
</protein>
<name>A0ABP0CMT7_9PEZI</name>
<evidence type="ECO:0000313" key="1">
    <source>
        <dbReference type="EMBL" id="CAK7233449.1"/>
    </source>
</evidence>